<feature type="transmembrane region" description="Helical" evidence="2">
    <location>
        <begin position="48"/>
        <end position="67"/>
    </location>
</feature>
<feature type="transmembrane region" description="Helical" evidence="2">
    <location>
        <begin position="456"/>
        <end position="478"/>
    </location>
</feature>
<feature type="transmembrane region" description="Helical" evidence="2">
    <location>
        <begin position="102"/>
        <end position="127"/>
    </location>
</feature>
<dbReference type="Proteomes" id="UP000050795">
    <property type="component" value="Unassembled WGS sequence"/>
</dbReference>
<keyword evidence="2" id="KW-0812">Transmembrane</keyword>
<proteinExistence type="predicted"/>
<sequence length="617" mass="66114">MSTVYVDRGMAWCTVVGGFVANVLLGGLGKSYSLVMEAFQEVFESGSAYLFLAGGLIYTLMYCLSLVNYHLSKRYGSRPVVAVGAFGSCISLLIAACSPNLALWVVAVGFGVGASLSCIYFTVFAVVGCCFKRYLGLANGISVAGVSVGQMVFPTLITHLNVTYGARGGAVVMAAICLHLLVTAALMPRYIIDPDAPQPAENSNNNKTSKNNSSHKKAKSKEGKQLLSVMDSLNNSQDGKDDGVGVKDSTLNNPVDEFFSKLDDQRDVIHSGKNIDSSVDVLSTSTVSKGSSSVVSSKSRNAKRLTRALLIIYIVAKAFGDVGDVSVSFIAPLFGTELVLSSTTINRAIALSGVGDLITRLGVGWLTDRTICIGRRGLLLGVTWLVEGLNAFAFSQLHLLSGKYHANSPQNDDSVTIKMLYYLCFTIHGICSGTAMTQMVVVLTDWVGSGQLARSLAITMVILGLVISPGQFLMGVIADFSGSYVWSLYVCGVILLSAGFILLLEFPVRRLYPLRYLGLNTNTYRNNINNNNVNDNNKGSKLCITVEDDIEGGDLGNGLVINGHCGDPNVGKNSELLFPTAPPNDDTKWEIIDSDIENNVNNTTELLNTSKNRLNRS</sequence>
<dbReference type="Gene3D" id="1.20.1250.20">
    <property type="entry name" value="MFS general substrate transporter like domains"/>
    <property type="match status" value="2"/>
</dbReference>
<feature type="transmembrane region" description="Helical" evidence="2">
    <location>
        <begin position="169"/>
        <end position="187"/>
    </location>
</feature>
<feature type="transmembrane region" description="Helical" evidence="2">
    <location>
        <begin position="419"/>
        <end position="444"/>
    </location>
</feature>
<evidence type="ECO:0000256" key="1">
    <source>
        <dbReference type="SAM" id="MobiDB-lite"/>
    </source>
</evidence>
<evidence type="ECO:0000313" key="3">
    <source>
        <dbReference type="Proteomes" id="UP000050795"/>
    </source>
</evidence>
<reference evidence="4" key="2">
    <citation type="submission" date="2023-11" db="UniProtKB">
        <authorList>
            <consortium name="WormBaseParasite"/>
        </authorList>
    </citation>
    <scope>IDENTIFICATION</scope>
</reference>
<dbReference type="WBParaSite" id="TREG1_29150.1">
    <property type="protein sequence ID" value="TREG1_29150.1"/>
    <property type="gene ID" value="TREG1_29150"/>
</dbReference>
<feature type="transmembrane region" description="Helical" evidence="2">
    <location>
        <begin position="79"/>
        <end position="96"/>
    </location>
</feature>
<reference evidence="3" key="1">
    <citation type="submission" date="2022-06" db="EMBL/GenBank/DDBJ databases">
        <authorList>
            <person name="Berger JAMES D."/>
            <person name="Berger JAMES D."/>
        </authorList>
    </citation>
    <scope>NUCLEOTIDE SEQUENCE [LARGE SCALE GENOMIC DNA]</scope>
</reference>
<feature type="transmembrane region" description="Helical" evidence="2">
    <location>
        <begin position="378"/>
        <end position="399"/>
    </location>
</feature>
<keyword evidence="3" id="KW-1185">Reference proteome</keyword>
<feature type="transmembrane region" description="Helical" evidence="2">
    <location>
        <begin position="9"/>
        <end position="28"/>
    </location>
</feature>
<dbReference type="PANTHER" id="PTHR11360:SF284">
    <property type="entry name" value="EG:103B4.3 PROTEIN-RELATED"/>
    <property type="match status" value="1"/>
</dbReference>
<accession>A0AA85JMT2</accession>
<protein>
    <recommendedName>
        <fullName evidence="5">MFS domain-containing protein</fullName>
    </recommendedName>
</protein>
<evidence type="ECO:0000256" key="2">
    <source>
        <dbReference type="SAM" id="Phobius"/>
    </source>
</evidence>
<keyword evidence="2" id="KW-0472">Membrane</keyword>
<feature type="region of interest" description="Disordered" evidence="1">
    <location>
        <begin position="196"/>
        <end position="221"/>
    </location>
</feature>
<dbReference type="InterPro" id="IPR036259">
    <property type="entry name" value="MFS_trans_sf"/>
</dbReference>
<feature type="transmembrane region" description="Helical" evidence="2">
    <location>
        <begin position="484"/>
        <end position="506"/>
    </location>
</feature>
<dbReference type="InterPro" id="IPR050327">
    <property type="entry name" value="Proton-linked_MCT"/>
</dbReference>
<feature type="compositionally biased region" description="Low complexity" evidence="1">
    <location>
        <begin position="202"/>
        <end position="212"/>
    </location>
</feature>
<keyword evidence="2" id="KW-1133">Transmembrane helix</keyword>
<evidence type="ECO:0000313" key="4">
    <source>
        <dbReference type="WBParaSite" id="TREG1_29150.1"/>
    </source>
</evidence>
<dbReference type="SUPFAM" id="SSF103473">
    <property type="entry name" value="MFS general substrate transporter"/>
    <property type="match status" value="1"/>
</dbReference>
<dbReference type="InterPro" id="IPR011701">
    <property type="entry name" value="MFS"/>
</dbReference>
<dbReference type="Pfam" id="PF07690">
    <property type="entry name" value="MFS_1"/>
    <property type="match status" value="2"/>
</dbReference>
<feature type="transmembrane region" description="Helical" evidence="2">
    <location>
        <begin position="345"/>
        <end position="366"/>
    </location>
</feature>
<name>A0AA85JMT2_TRIRE</name>
<organism evidence="3 4">
    <name type="scientific">Trichobilharzia regenti</name>
    <name type="common">Nasal bird schistosome</name>
    <dbReference type="NCBI Taxonomy" id="157069"/>
    <lineage>
        <taxon>Eukaryota</taxon>
        <taxon>Metazoa</taxon>
        <taxon>Spiralia</taxon>
        <taxon>Lophotrochozoa</taxon>
        <taxon>Platyhelminthes</taxon>
        <taxon>Trematoda</taxon>
        <taxon>Digenea</taxon>
        <taxon>Strigeidida</taxon>
        <taxon>Schistosomatoidea</taxon>
        <taxon>Schistosomatidae</taxon>
        <taxon>Trichobilharzia</taxon>
    </lineage>
</organism>
<feature type="transmembrane region" description="Helical" evidence="2">
    <location>
        <begin position="308"/>
        <end position="333"/>
    </location>
</feature>
<feature type="transmembrane region" description="Helical" evidence="2">
    <location>
        <begin position="134"/>
        <end position="157"/>
    </location>
</feature>
<dbReference type="GO" id="GO:0008028">
    <property type="term" value="F:monocarboxylic acid transmembrane transporter activity"/>
    <property type="evidence" value="ECO:0007669"/>
    <property type="project" value="TreeGrafter"/>
</dbReference>
<evidence type="ECO:0008006" key="5">
    <source>
        <dbReference type="Google" id="ProtNLM"/>
    </source>
</evidence>
<dbReference type="PANTHER" id="PTHR11360">
    <property type="entry name" value="MONOCARBOXYLATE TRANSPORTER"/>
    <property type="match status" value="1"/>
</dbReference>
<dbReference type="AlphaFoldDB" id="A0AA85JMT2"/>